<sequence>MEGCKIDVRNRQAAPISAQGTVEHPCWDFKMSARRRIRKAAAENMRLLRQRLMDVNKSPGPGMPRIQKLANFGPVGVLSPYCTTIIDHTLDSAG</sequence>
<comment type="caution">
    <text evidence="1">The sequence shown here is derived from an EMBL/GenBank/DDBJ whole genome shotgun (WGS) entry which is preliminary data.</text>
</comment>
<gene>
    <name evidence="1" type="ORF">Q644_11035</name>
</gene>
<protein>
    <submittedName>
        <fullName evidence="1">Uncharacterized protein</fullName>
    </submittedName>
</protein>
<evidence type="ECO:0000313" key="2">
    <source>
        <dbReference type="Proteomes" id="UP000016842"/>
    </source>
</evidence>
<dbReference type="AlphaFoldDB" id="U4VKX5"/>
<dbReference type="EMBL" id="ASXJ01000014">
    <property type="protein sequence ID" value="ERM03451.1"/>
    <property type="molecule type" value="Genomic_DNA"/>
</dbReference>
<reference evidence="1 2" key="1">
    <citation type="journal article" date="2014" name="FEMS Microbiol. Lett.">
        <title>Genome sequencing analysis reveals virulence-related gene content of Ochrobactrum intermedium strain 229E, a urease-positive strain isolated from the human gastric niche.</title>
        <authorList>
            <person name="Kulkarni G.J."/>
            <person name="Shetty S."/>
            <person name="Dharne M.S."/>
            <person name="Shouche Y.S."/>
        </authorList>
    </citation>
    <scope>NUCLEOTIDE SEQUENCE [LARGE SCALE GENOMIC DNA]</scope>
    <source>
        <strain evidence="1 2">229E</strain>
    </source>
</reference>
<proteinExistence type="predicted"/>
<dbReference type="Proteomes" id="UP000016842">
    <property type="component" value="Unassembled WGS sequence"/>
</dbReference>
<accession>U4VKX5</accession>
<name>U4VKX5_9HYPH</name>
<organism evidence="1 2">
    <name type="scientific">Brucella intermedia 229E</name>
    <dbReference type="NCBI Taxonomy" id="1337887"/>
    <lineage>
        <taxon>Bacteria</taxon>
        <taxon>Pseudomonadati</taxon>
        <taxon>Pseudomonadota</taxon>
        <taxon>Alphaproteobacteria</taxon>
        <taxon>Hyphomicrobiales</taxon>
        <taxon>Brucellaceae</taxon>
        <taxon>Brucella/Ochrobactrum group</taxon>
        <taxon>Brucella</taxon>
    </lineage>
</organism>
<evidence type="ECO:0000313" key="1">
    <source>
        <dbReference type="EMBL" id="ERM03451.1"/>
    </source>
</evidence>